<evidence type="ECO:0000313" key="2">
    <source>
        <dbReference type="EMBL" id="BBA95569.1"/>
    </source>
</evidence>
<feature type="compositionally biased region" description="Basic residues" evidence="1">
    <location>
        <begin position="285"/>
        <end position="308"/>
    </location>
</feature>
<organism evidence="2 3">
    <name type="scientific">Actinacidiphila reveromycinica</name>
    <dbReference type="NCBI Taxonomy" id="659352"/>
    <lineage>
        <taxon>Bacteria</taxon>
        <taxon>Bacillati</taxon>
        <taxon>Actinomycetota</taxon>
        <taxon>Actinomycetes</taxon>
        <taxon>Kitasatosporales</taxon>
        <taxon>Streptomycetaceae</taxon>
        <taxon>Actinacidiphila</taxon>
    </lineage>
</organism>
<evidence type="ECO:0000313" key="3">
    <source>
        <dbReference type="Proteomes" id="UP000595703"/>
    </source>
</evidence>
<protein>
    <submittedName>
        <fullName evidence="2">Uncharacterized protein</fullName>
    </submittedName>
</protein>
<gene>
    <name evidence="2" type="ORF">RVR_477</name>
</gene>
<accession>A0A7U3VLI0</accession>
<keyword evidence="3" id="KW-1185">Reference proteome</keyword>
<reference evidence="2 3" key="3">
    <citation type="journal article" date="2011" name="Nat. Chem. Biol.">
        <title>Reveromycin A biosynthesis uses RevG and RevJ for stereospecific spiroacetal formation.</title>
        <authorList>
            <person name="Takahashi S."/>
            <person name="Toyoda A."/>
            <person name="Sekiyama Y."/>
            <person name="Takagi H."/>
            <person name="Nogawa T."/>
            <person name="Uramoto M."/>
            <person name="Suzuki R."/>
            <person name="Koshino H."/>
            <person name="Kumano T."/>
            <person name="Panthee S."/>
            <person name="Dairi T."/>
            <person name="Ishikawa J."/>
            <person name="Ikeda H."/>
            <person name="Sakaki Y."/>
            <person name="Osada H."/>
        </authorList>
    </citation>
    <scope>NUCLEOTIDE SEQUENCE [LARGE SCALE GENOMIC DNA]</scope>
    <source>
        <strain evidence="2 3">SN-593</strain>
    </source>
</reference>
<feature type="region of interest" description="Disordered" evidence="1">
    <location>
        <begin position="222"/>
        <end position="308"/>
    </location>
</feature>
<dbReference type="AlphaFoldDB" id="A0A7U3VLI0"/>
<sequence>MMISGDSRAEAGRHASSETTVRDARASDGDPDVLLDVPDLHVDRIQLDVQDLRARVALHAEVLDLLKLDVGVDAVLGRVQLGIDGVQAQALLKVRLDNVAEIIRDVLRTIDDNPQIIEQITRPVGEAARSVGQGAGRAVGELGQGAGEAVQDVGANAGKAVGDVGEAAGEAVDDAGRAAGRAVDDVAESAGGAVGDAGEAVQDVGANAGKAVDDAGEAAGSAARDAAGTAPAATGEAAGTATSGAGDGSGDRNRDGDDRPDDGGGEGGPAEAGRHRAPEHAGTSGHRRRPRRPSPSRHTAAARRHARR</sequence>
<dbReference type="Gene3D" id="1.20.120.20">
    <property type="entry name" value="Apolipoprotein"/>
    <property type="match status" value="1"/>
</dbReference>
<reference evidence="2 3" key="1">
    <citation type="journal article" date="2010" name="J. Bacteriol.">
        <title>Biochemical characterization of a novel indole prenyltransferase from Streptomyces sp. SN-593.</title>
        <authorList>
            <person name="Takahashi S."/>
            <person name="Takagi H."/>
            <person name="Toyoda A."/>
            <person name="Uramoto M."/>
            <person name="Nogawa T."/>
            <person name="Ueki M."/>
            <person name="Sakaki Y."/>
            <person name="Osada H."/>
        </authorList>
    </citation>
    <scope>NUCLEOTIDE SEQUENCE [LARGE SCALE GENOMIC DNA]</scope>
    <source>
        <strain evidence="2 3">SN-593</strain>
    </source>
</reference>
<dbReference type="KEGG" id="arev:RVR_477"/>
<name>A0A7U3VLI0_9ACTN</name>
<dbReference type="Proteomes" id="UP000595703">
    <property type="component" value="Chromosome"/>
</dbReference>
<feature type="compositionally biased region" description="Low complexity" evidence="1">
    <location>
        <begin position="222"/>
        <end position="244"/>
    </location>
</feature>
<evidence type="ECO:0000256" key="1">
    <source>
        <dbReference type="SAM" id="MobiDB-lite"/>
    </source>
</evidence>
<feature type="region of interest" description="Disordered" evidence="1">
    <location>
        <begin position="1"/>
        <end position="28"/>
    </location>
</feature>
<dbReference type="EMBL" id="AP018365">
    <property type="protein sequence ID" value="BBA95569.1"/>
    <property type="molecule type" value="Genomic_DNA"/>
</dbReference>
<feature type="compositionally biased region" description="Basic and acidic residues" evidence="1">
    <location>
        <begin position="7"/>
        <end position="28"/>
    </location>
</feature>
<reference evidence="2 3" key="4">
    <citation type="journal article" date="2020" name="Sci. Rep.">
        <title>beta-carboline chemical signals induce reveromycin production through a LuxR family regulator in Streptomyces sp. SN-593.</title>
        <authorList>
            <person name="Panthee S."/>
            <person name="Kito N."/>
            <person name="Hayashi T."/>
            <person name="Shimizu T."/>
            <person name="Ishikawa J."/>
            <person name="Hamamoto H."/>
            <person name="Osada H."/>
            <person name="Takahashi S."/>
        </authorList>
    </citation>
    <scope>NUCLEOTIDE SEQUENCE [LARGE SCALE GENOMIC DNA]</scope>
    <source>
        <strain evidence="2 3">SN-593</strain>
    </source>
</reference>
<proteinExistence type="predicted"/>
<reference evidence="2 3" key="2">
    <citation type="journal article" date="2011" name="J. Antibiot.">
        <title>Furaquinocins I and J: novel polyketide isoprenoid hybrid compounds from Streptomyces reveromyceticus SN-593.</title>
        <authorList>
            <person name="Panthee S."/>
            <person name="Takahashi S."/>
            <person name="Takagi H."/>
            <person name="Nogawa T."/>
            <person name="Oowada E."/>
            <person name="Uramoto M."/>
            <person name="Osada H."/>
        </authorList>
    </citation>
    <scope>NUCLEOTIDE SEQUENCE [LARGE SCALE GENOMIC DNA]</scope>
    <source>
        <strain evidence="2 3">SN-593</strain>
    </source>
</reference>